<reference evidence="2" key="1">
    <citation type="submission" date="2024-02" db="EMBL/GenBank/DDBJ databases">
        <authorList>
            <consortium name="ELIXIR-Norway"/>
            <consortium name="Elixir Norway"/>
        </authorList>
    </citation>
    <scope>NUCLEOTIDE SEQUENCE</scope>
</reference>
<evidence type="ECO:0000313" key="2">
    <source>
        <dbReference type="EMBL" id="CAK9201080.1"/>
    </source>
</evidence>
<dbReference type="EMBL" id="OZ019905">
    <property type="protein sequence ID" value="CAK9201080.1"/>
    <property type="molecule type" value="Genomic_DNA"/>
</dbReference>
<feature type="compositionally biased region" description="Basic and acidic residues" evidence="1">
    <location>
        <begin position="10"/>
        <end position="22"/>
    </location>
</feature>
<feature type="region of interest" description="Disordered" evidence="1">
    <location>
        <begin position="66"/>
        <end position="111"/>
    </location>
</feature>
<name>A0ABP0TP10_9BRYO</name>
<feature type="compositionally biased region" description="Polar residues" evidence="1">
    <location>
        <begin position="66"/>
        <end position="77"/>
    </location>
</feature>
<evidence type="ECO:0000256" key="1">
    <source>
        <dbReference type="SAM" id="MobiDB-lite"/>
    </source>
</evidence>
<accession>A0ABP0TP10</accession>
<proteinExistence type="predicted"/>
<feature type="region of interest" description="Disordered" evidence="1">
    <location>
        <begin position="1"/>
        <end position="29"/>
    </location>
</feature>
<evidence type="ECO:0000313" key="3">
    <source>
        <dbReference type="Proteomes" id="UP001497512"/>
    </source>
</evidence>
<keyword evidence="3" id="KW-1185">Reference proteome</keyword>
<sequence length="111" mass="11564">MADNSSAESHTVDTVDHRKSAETENQPATVHNVATHIVHQNADEKPPSLLQSTTAAIAQGVQSLKQTVMGSESSTPTAGAGADDQCKSMETKISPDAGKAIQSEPAPTLRD</sequence>
<dbReference type="Proteomes" id="UP001497512">
    <property type="component" value="Chromosome 13"/>
</dbReference>
<protein>
    <submittedName>
        <fullName evidence="2">Uncharacterized protein</fullName>
    </submittedName>
</protein>
<gene>
    <name evidence="2" type="ORF">CSSPTR1EN2_LOCUS5728</name>
</gene>
<organism evidence="2 3">
    <name type="scientific">Sphagnum troendelagicum</name>
    <dbReference type="NCBI Taxonomy" id="128251"/>
    <lineage>
        <taxon>Eukaryota</taxon>
        <taxon>Viridiplantae</taxon>
        <taxon>Streptophyta</taxon>
        <taxon>Embryophyta</taxon>
        <taxon>Bryophyta</taxon>
        <taxon>Sphagnophytina</taxon>
        <taxon>Sphagnopsida</taxon>
        <taxon>Sphagnales</taxon>
        <taxon>Sphagnaceae</taxon>
        <taxon>Sphagnum</taxon>
    </lineage>
</organism>